<gene>
    <name evidence="1" type="ORF">GCM10009802_13510</name>
</gene>
<name>A0ABN2XQ59_9ACTN</name>
<comment type="caution">
    <text evidence="1">The sequence shown here is derived from an EMBL/GenBank/DDBJ whole genome shotgun (WGS) entry which is preliminary data.</text>
</comment>
<keyword evidence="2" id="KW-1185">Reference proteome</keyword>
<dbReference type="EMBL" id="BAAAPF010000022">
    <property type="protein sequence ID" value="GAA2114252.1"/>
    <property type="molecule type" value="Genomic_DNA"/>
</dbReference>
<evidence type="ECO:0000313" key="2">
    <source>
        <dbReference type="Proteomes" id="UP001500443"/>
    </source>
</evidence>
<organism evidence="1 2">
    <name type="scientific">Streptomyces synnematoformans</name>
    <dbReference type="NCBI Taxonomy" id="415721"/>
    <lineage>
        <taxon>Bacteria</taxon>
        <taxon>Bacillati</taxon>
        <taxon>Actinomycetota</taxon>
        <taxon>Actinomycetes</taxon>
        <taxon>Kitasatosporales</taxon>
        <taxon>Streptomycetaceae</taxon>
        <taxon>Streptomyces</taxon>
    </lineage>
</organism>
<dbReference type="Proteomes" id="UP001500443">
    <property type="component" value="Unassembled WGS sequence"/>
</dbReference>
<sequence length="81" mass="8051">MAGNTAEITAAQAYRRLVRSAQAALAEPGSPALAAAVLAGPLADADRALAAAGLAGNEPRFFAAVRVATKLPPTPTDPTPT</sequence>
<dbReference type="RefSeq" id="WP_027756307.1">
    <property type="nucleotide sequence ID" value="NZ_BAAAPF010000022.1"/>
</dbReference>
<accession>A0ABN2XQ59</accession>
<proteinExistence type="predicted"/>
<reference evidence="1 2" key="1">
    <citation type="journal article" date="2019" name="Int. J. Syst. Evol. Microbiol.">
        <title>The Global Catalogue of Microorganisms (GCM) 10K type strain sequencing project: providing services to taxonomists for standard genome sequencing and annotation.</title>
        <authorList>
            <consortium name="The Broad Institute Genomics Platform"/>
            <consortium name="The Broad Institute Genome Sequencing Center for Infectious Disease"/>
            <person name="Wu L."/>
            <person name="Ma J."/>
        </authorList>
    </citation>
    <scope>NUCLEOTIDE SEQUENCE [LARGE SCALE GENOMIC DNA]</scope>
    <source>
        <strain evidence="1 2">JCM 15481</strain>
    </source>
</reference>
<protein>
    <submittedName>
        <fullName evidence="1">Uncharacterized protein</fullName>
    </submittedName>
</protein>
<evidence type="ECO:0000313" key="1">
    <source>
        <dbReference type="EMBL" id="GAA2114252.1"/>
    </source>
</evidence>